<dbReference type="Proteomes" id="UP000587527">
    <property type="component" value="Unassembled WGS sequence"/>
</dbReference>
<feature type="transmembrane region" description="Helical" evidence="1">
    <location>
        <begin position="106"/>
        <end position="132"/>
    </location>
</feature>
<keyword evidence="1" id="KW-0812">Transmembrane</keyword>
<keyword evidence="3" id="KW-1185">Reference proteome</keyword>
<evidence type="ECO:0000256" key="1">
    <source>
        <dbReference type="SAM" id="Phobius"/>
    </source>
</evidence>
<dbReference type="EMBL" id="JACHMN010000002">
    <property type="protein sequence ID" value="MBB5869338.1"/>
    <property type="molecule type" value="Genomic_DNA"/>
</dbReference>
<name>A0A841BPN5_9ACTN</name>
<feature type="transmembrane region" description="Helical" evidence="1">
    <location>
        <begin position="48"/>
        <end position="72"/>
    </location>
</feature>
<dbReference type="PANTHER" id="PTHR40078">
    <property type="entry name" value="INTEGRAL MEMBRANE PROTEIN-RELATED"/>
    <property type="match status" value="1"/>
</dbReference>
<proteinExistence type="predicted"/>
<dbReference type="InterPro" id="IPR038750">
    <property type="entry name" value="YczE/YyaS-like"/>
</dbReference>
<evidence type="ECO:0000313" key="3">
    <source>
        <dbReference type="Proteomes" id="UP000587527"/>
    </source>
</evidence>
<evidence type="ECO:0000313" key="2">
    <source>
        <dbReference type="EMBL" id="MBB5869338.1"/>
    </source>
</evidence>
<protein>
    <submittedName>
        <fullName evidence="2">Putative membrane protein YczE</fullName>
    </submittedName>
</protein>
<accession>A0A841BPN5</accession>
<organism evidence="2 3">
    <name type="scientific">Allocatelliglobosispora scoriae</name>
    <dbReference type="NCBI Taxonomy" id="643052"/>
    <lineage>
        <taxon>Bacteria</taxon>
        <taxon>Bacillati</taxon>
        <taxon>Actinomycetota</taxon>
        <taxon>Actinomycetes</taxon>
        <taxon>Micromonosporales</taxon>
        <taxon>Micromonosporaceae</taxon>
        <taxon>Allocatelliglobosispora</taxon>
    </lineage>
</organism>
<dbReference type="Pfam" id="PF19700">
    <property type="entry name" value="DUF6198"/>
    <property type="match status" value="1"/>
</dbReference>
<dbReference type="AlphaFoldDB" id="A0A841BPN5"/>
<comment type="caution">
    <text evidence="2">The sequence shown here is derived from an EMBL/GenBank/DDBJ whole genome shotgun (WGS) entry which is preliminary data.</text>
</comment>
<feature type="transmembrane region" description="Helical" evidence="1">
    <location>
        <begin position="15"/>
        <end position="36"/>
    </location>
</feature>
<gene>
    <name evidence="2" type="ORF">F4553_002717</name>
</gene>
<reference evidence="2 3" key="1">
    <citation type="submission" date="2020-08" db="EMBL/GenBank/DDBJ databases">
        <title>Sequencing the genomes of 1000 actinobacteria strains.</title>
        <authorList>
            <person name="Klenk H.-P."/>
        </authorList>
    </citation>
    <scope>NUCLEOTIDE SEQUENCE [LARGE SCALE GENOMIC DNA]</scope>
    <source>
        <strain evidence="2 3">DSM 45362</strain>
    </source>
</reference>
<feature type="transmembrane region" description="Helical" evidence="1">
    <location>
        <begin position="153"/>
        <end position="173"/>
    </location>
</feature>
<sequence length="218" mass="22620">MHLPSKPHRLARRLVQLYAGLLGYGISMALMVEAGLGNQPWDVLHQGAAGLTGISIGTVAIVVGALVLLCWIPLRQRPGLGTISNILVIGPTLDIVMVALPTPHGWALRVAYLLMGIVLCGFASGLYIGANLGPGPRDGLMTGLAARGYSVRVVRTAIEITVVAIGFLLGGVFGLGTLLYAVTIGPLAHVFIPMFTIDVPGKPSLGAPREPDPALPAA</sequence>
<keyword evidence="1" id="KW-0472">Membrane</keyword>
<dbReference type="RefSeq" id="WP_184835902.1">
    <property type="nucleotide sequence ID" value="NZ_JACHMN010000002.1"/>
</dbReference>
<feature type="transmembrane region" description="Helical" evidence="1">
    <location>
        <begin position="79"/>
        <end position="100"/>
    </location>
</feature>
<dbReference type="PANTHER" id="PTHR40078:SF1">
    <property type="entry name" value="INTEGRAL MEMBRANE PROTEIN"/>
    <property type="match status" value="1"/>
</dbReference>
<keyword evidence="1" id="KW-1133">Transmembrane helix</keyword>